<dbReference type="InterPro" id="IPR023139">
    <property type="entry name" value="PBDC1-like_dom_sf"/>
</dbReference>
<evidence type="ECO:0000313" key="2">
    <source>
        <dbReference type="EnsemblMetazoa" id="tetur02g07170.1"/>
    </source>
</evidence>
<dbReference type="Gene3D" id="1.10.3560.10">
    <property type="entry name" value="yst0336 like domain"/>
    <property type="match status" value="1"/>
</dbReference>
<dbReference type="EMBL" id="CAEY01000807">
    <property type="status" value="NOT_ANNOTATED_CDS"/>
    <property type="molecule type" value="Genomic_DNA"/>
</dbReference>
<dbReference type="InterPro" id="IPR008476">
    <property type="entry name" value="PBDC1_metazoa/fungi"/>
</dbReference>
<name>T1JW66_TETUR</name>
<reference evidence="2" key="2">
    <citation type="submission" date="2015-06" db="UniProtKB">
        <authorList>
            <consortium name="EnsemblMetazoa"/>
        </authorList>
    </citation>
    <scope>IDENTIFICATION</scope>
</reference>
<evidence type="ECO:0000313" key="3">
    <source>
        <dbReference type="Proteomes" id="UP000015104"/>
    </source>
</evidence>
<dbReference type="HOGENOM" id="CLU_103791_2_1_1"/>
<dbReference type="OrthoDB" id="10248897at2759"/>
<dbReference type="EnsemblMetazoa" id="tetur02g07170.1">
    <property type="protein sequence ID" value="tetur02g07170.1"/>
    <property type="gene ID" value="tetur02g07170"/>
</dbReference>
<dbReference type="PANTHER" id="PTHR13410:SF9">
    <property type="entry name" value="PROTEIN PBDC1"/>
    <property type="match status" value="1"/>
</dbReference>
<accession>T1JW66</accession>
<evidence type="ECO:0000259" key="1">
    <source>
        <dbReference type="Pfam" id="PF04669"/>
    </source>
</evidence>
<protein>
    <recommendedName>
        <fullName evidence="1">Polysaccharide biosynthesis domain-containing protein</fullName>
    </recommendedName>
</protein>
<dbReference type="AlphaFoldDB" id="T1JW66"/>
<organism evidence="2 3">
    <name type="scientific">Tetranychus urticae</name>
    <name type="common">Two-spotted spider mite</name>
    <dbReference type="NCBI Taxonomy" id="32264"/>
    <lineage>
        <taxon>Eukaryota</taxon>
        <taxon>Metazoa</taxon>
        <taxon>Ecdysozoa</taxon>
        <taxon>Arthropoda</taxon>
        <taxon>Chelicerata</taxon>
        <taxon>Arachnida</taxon>
        <taxon>Acari</taxon>
        <taxon>Acariformes</taxon>
        <taxon>Trombidiformes</taxon>
        <taxon>Prostigmata</taxon>
        <taxon>Eleutherengona</taxon>
        <taxon>Raphignathae</taxon>
        <taxon>Tetranychoidea</taxon>
        <taxon>Tetranychidae</taxon>
        <taxon>Tetranychus</taxon>
    </lineage>
</organism>
<dbReference type="KEGG" id="tut:107371240"/>
<keyword evidence="3" id="KW-1185">Reference proteome</keyword>
<dbReference type="Pfam" id="PF04669">
    <property type="entry name" value="PBDC1"/>
    <property type="match status" value="1"/>
</dbReference>
<dbReference type="Proteomes" id="UP000015104">
    <property type="component" value="Unassembled WGS sequence"/>
</dbReference>
<gene>
    <name evidence="2" type="primary">107371240</name>
</gene>
<dbReference type="STRING" id="32264.T1JW66"/>
<dbReference type="GO" id="GO:0005737">
    <property type="term" value="C:cytoplasm"/>
    <property type="evidence" value="ECO:0007669"/>
    <property type="project" value="TreeGrafter"/>
</dbReference>
<dbReference type="InterPro" id="IPR021148">
    <property type="entry name" value="Polysacc_synth_dom"/>
</dbReference>
<dbReference type="eggNOG" id="KOG4093">
    <property type="taxonomic scope" value="Eukaryota"/>
</dbReference>
<feature type="domain" description="Polysaccharide biosynthesis" evidence="1">
    <location>
        <begin position="22"/>
        <end position="147"/>
    </location>
</feature>
<dbReference type="PANTHER" id="PTHR13410">
    <property type="entry name" value="PROTEIN PBDC1"/>
    <property type="match status" value="1"/>
</dbReference>
<dbReference type="OMA" id="KDEVHAN"/>
<sequence>MASSIKSMFTRPADEFVNDPDVEKLWSIKAVDQMIVHYNLISSVPPRDLKLTKKDDMIYETFKETFPDFKLDVISTDDLKSEESKNKWRPFCETFKGEVEDYNFASLVRLDCKGDYSEENTVVVPRIQFLAIEIARNRQGLNDTVYQESQSKKQKQDKN</sequence>
<reference evidence="3" key="1">
    <citation type="submission" date="2011-08" db="EMBL/GenBank/DDBJ databases">
        <authorList>
            <person name="Rombauts S."/>
        </authorList>
    </citation>
    <scope>NUCLEOTIDE SEQUENCE</scope>
    <source>
        <strain evidence="3">London</strain>
    </source>
</reference>
<proteinExistence type="predicted"/>